<evidence type="ECO:0000259" key="2">
    <source>
        <dbReference type="Pfam" id="PF03629"/>
    </source>
</evidence>
<proteinExistence type="predicted"/>
<dbReference type="Proteomes" id="UP000680348">
    <property type="component" value="Unassembled WGS sequence"/>
</dbReference>
<accession>A0A942I4T5</accession>
<protein>
    <recommendedName>
        <fullName evidence="2">Sialate O-acetylesterase domain-containing protein</fullName>
    </recommendedName>
</protein>
<dbReference type="SUPFAM" id="SSF52266">
    <property type="entry name" value="SGNH hydrolase"/>
    <property type="match status" value="1"/>
</dbReference>
<keyword evidence="1" id="KW-0378">Hydrolase</keyword>
<name>A0A942I4T5_9HYPH</name>
<dbReference type="EMBL" id="JAGWCR010000026">
    <property type="protein sequence ID" value="MBS3652443.1"/>
    <property type="molecule type" value="Genomic_DNA"/>
</dbReference>
<evidence type="ECO:0000313" key="4">
    <source>
        <dbReference type="Proteomes" id="UP000680348"/>
    </source>
</evidence>
<evidence type="ECO:0000313" key="3">
    <source>
        <dbReference type="EMBL" id="MBS3652443.1"/>
    </source>
</evidence>
<dbReference type="InterPro" id="IPR036514">
    <property type="entry name" value="SGNH_hydro_sf"/>
</dbReference>
<evidence type="ECO:0000256" key="1">
    <source>
        <dbReference type="ARBA" id="ARBA00022801"/>
    </source>
</evidence>
<dbReference type="AlphaFoldDB" id="A0A942I4T5"/>
<reference evidence="3" key="1">
    <citation type="submission" date="2021-04" db="EMBL/GenBank/DDBJ databases">
        <title>Pseudaminobacter soli sp. nov., isolated from paddy soil contaminated by heavy metals.</title>
        <authorList>
            <person name="Zhang K."/>
        </authorList>
    </citation>
    <scope>NUCLEOTIDE SEQUENCE</scope>
    <source>
        <strain evidence="3">19-2017</strain>
    </source>
</reference>
<dbReference type="Gene3D" id="3.40.50.1110">
    <property type="entry name" value="SGNH hydrolase"/>
    <property type="match status" value="1"/>
</dbReference>
<organism evidence="3 4">
    <name type="scientific">Pseudaminobacter soli</name>
    <name type="common">ex Zhang et al. 2022</name>
    <dbReference type="NCBI Taxonomy" id="2831468"/>
    <lineage>
        <taxon>Bacteria</taxon>
        <taxon>Pseudomonadati</taxon>
        <taxon>Pseudomonadota</taxon>
        <taxon>Alphaproteobacteria</taxon>
        <taxon>Hyphomicrobiales</taxon>
        <taxon>Phyllobacteriaceae</taxon>
        <taxon>Pseudaminobacter</taxon>
    </lineage>
</organism>
<dbReference type="InterPro" id="IPR005181">
    <property type="entry name" value="SASA"/>
</dbReference>
<dbReference type="Pfam" id="PF03629">
    <property type="entry name" value="SASA"/>
    <property type="match status" value="1"/>
</dbReference>
<comment type="caution">
    <text evidence="3">The sequence shown here is derived from an EMBL/GenBank/DDBJ whole genome shotgun (WGS) entry which is preliminary data.</text>
</comment>
<gene>
    <name evidence="3" type="ORF">KEU06_28035</name>
</gene>
<sequence length="312" mass="33839">MRKIWTRGLVALLAMYLVGGIGGRHNFVPWPQFSALKKQVVGTEPVAASRYIFEDNGRLVADETKTAVDCPKQTERTAVLLVLGQSNASNHAGQRYRSAYGARVTNFFGKRCFIAASPLLGSTDAAGEYWTLLGNLLIASGEIDNVIIASQAFNGSEVARWSRGGDLNGLLIETAGQLQDVGYRVTNVIWVQGEADYVKGTSTEAYQERFRSMTDTLRQQGIDAPIYVSVATKCLEPSNGGFKTHVLDNAISRAQLALAGSGNGFRQGVNTDALLDEVDRYDDCHIGGTGEEKAARAWADLLLTERRIASSQ</sequence>
<dbReference type="GO" id="GO:0016788">
    <property type="term" value="F:hydrolase activity, acting on ester bonds"/>
    <property type="evidence" value="ECO:0007669"/>
    <property type="project" value="UniProtKB-ARBA"/>
</dbReference>
<dbReference type="RefSeq" id="WP_188257995.1">
    <property type="nucleotide sequence ID" value="NZ_JABVCF010000026.1"/>
</dbReference>
<feature type="domain" description="Sialate O-acetylesterase" evidence="2">
    <location>
        <begin position="134"/>
        <end position="220"/>
    </location>
</feature>
<keyword evidence="4" id="KW-1185">Reference proteome</keyword>